<dbReference type="PANTHER" id="PTHR43806">
    <property type="entry name" value="PEPTIDASE S8"/>
    <property type="match status" value="1"/>
</dbReference>
<feature type="active site" description="Charge relay system" evidence="5">
    <location>
        <position position="211"/>
    </location>
</feature>
<dbReference type="InterPro" id="IPR010259">
    <property type="entry name" value="S8pro/Inhibitor_I9"/>
</dbReference>
<dbReference type="InterPro" id="IPR037045">
    <property type="entry name" value="S8pro/Inhibitor_I9_sf"/>
</dbReference>
<name>A0A9N8ZG81_9GLOM</name>
<reference evidence="9" key="1">
    <citation type="submission" date="2021-06" db="EMBL/GenBank/DDBJ databases">
        <authorList>
            <person name="Kallberg Y."/>
            <person name="Tangrot J."/>
            <person name="Rosling A."/>
        </authorList>
    </citation>
    <scope>NUCLEOTIDE SEQUENCE</scope>
    <source>
        <strain evidence="9">FL966</strain>
    </source>
</reference>
<accession>A0A9N8ZG81</accession>
<keyword evidence="2 5" id="KW-0645">Protease</keyword>
<dbReference type="PROSITE" id="PS00138">
    <property type="entry name" value="SUBTILASE_SER"/>
    <property type="match status" value="1"/>
</dbReference>
<evidence type="ECO:0000259" key="8">
    <source>
        <dbReference type="Pfam" id="PF05922"/>
    </source>
</evidence>
<dbReference type="FunFam" id="3.40.50.200:FF:000007">
    <property type="entry name" value="Subtilisin-like serine protease"/>
    <property type="match status" value="1"/>
</dbReference>
<evidence type="ECO:0000313" key="9">
    <source>
        <dbReference type="EMBL" id="CAG8488749.1"/>
    </source>
</evidence>
<dbReference type="GO" id="GO:0004252">
    <property type="term" value="F:serine-type endopeptidase activity"/>
    <property type="evidence" value="ECO:0007669"/>
    <property type="project" value="UniProtKB-UniRule"/>
</dbReference>
<dbReference type="InterPro" id="IPR023828">
    <property type="entry name" value="Peptidase_S8_Ser-AS"/>
</dbReference>
<dbReference type="InterPro" id="IPR023827">
    <property type="entry name" value="Peptidase_S8_Asp-AS"/>
</dbReference>
<keyword evidence="4 5" id="KW-0720">Serine protease</keyword>
<dbReference type="PROSITE" id="PS00136">
    <property type="entry name" value="SUBTILASE_ASP"/>
    <property type="match status" value="1"/>
</dbReference>
<dbReference type="PRINTS" id="PR00723">
    <property type="entry name" value="SUBTILISIN"/>
</dbReference>
<feature type="non-terminal residue" evidence="9">
    <location>
        <position position="558"/>
    </location>
</feature>
<dbReference type="InterPro" id="IPR000209">
    <property type="entry name" value="Peptidase_S8/S53_dom"/>
</dbReference>
<dbReference type="InterPro" id="IPR022398">
    <property type="entry name" value="Peptidase_S8_His-AS"/>
</dbReference>
<dbReference type="Gene3D" id="3.30.70.80">
    <property type="entry name" value="Peptidase S8 propeptide/proteinase inhibitor I9"/>
    <property type="match status" value="1"/>
</dbReference>
<evidence type="ECO:0000256" key="3">
    <source>
        <dbReference type="ARBA" id="ARBA00022801"/>
    </source>
</evidence>
<feature type="non-terminal residue" evidence="9">
    <location>
        <position position="1"/>
    </location>
</feature>
<evidence type="ECO:0000259" key="7">
    <source>
        <dbReference type="Pfam" id="PF00082"/>
    </source>
</evidence>
<dbReference type="AlphaFoldDB" id="A0A9N8ZG81"/>
<gene>
    <name evidence="9" type="ORF">CPELLU_LOCUS1875</name>
</gene>
<proteinExistence type="inferred from homology"/>
<dbReference type="Proteomes" id="UP000789759">
    <property type="component" value="Unassembled WGS sequence"/>
</dbReference>
<evidence type="ECO:0000256" key="6">
    <source>
        <dbReference type="RuleBase" id="RU003355"/>
    </source>
</evidence>
<evidence type="ECO:0000256" key="4">
    <source>
        <dbReference type="ARBA" id="ARBA00022825"/>
    </source>
</evidence>
<dbReference type="InterPro" id="IPR036852">
    <property type="entry name" value="Peptidase_S8/S53_dom_sf"/>
</dbReference>
<dbReference type="InterPro" id="IPR015500">
    <property type="entry name" value="Peptidase_S8_subtilisin-rel"/>
</dbReference>
<dbReference type="OrthoDB" id="206201at2759"/>
<sequence length="558" mass="63422">MYFTKLLIVLTFLIYYVLALPYKFKIYDVELLAPLISSENANVIPDQYIVIFKKYLDQDEIDSHYNQIRQLIAQNDDGIININEIRHTYDFNDFKGYAGRFSAKLLNKIRQSSEVDCVEEDQIVHLNYKKNQRKRYKIQYNPPWGLARISSRIDDWPSDSGRYWYHESGGDGVTVYIIDTGINIYHDDFEGRAIWGVDYSNDDYDNDGNGHGTHVAGIVAGKIHGVAKKATIVAVKVLNSYGYGYISDILKGIEWTVIQHKSKQMKSGHKGSVINMSLGGDKSIATNEAVNAAVREGIVVAVAAGNDNNDACNESPASAELAITVGASDIYDNCAWFSNHGKCVDIFAPGVDIESTWIGPENNMVATLSGTSMSSPHISGLCALFISMGIAKNPKDVKNKIIEHSTRDALKRIPNIHTPNKLGYNAWWWHNIFDLKLVRENENEVERDNKELVHNIKRIWNYLYYQERSGLINKSTFTHDILPSIMNFISPGIFKRWDQTQSFSAKGRGVRKFDDLIGYITRNDQTWYEVLFVEVPHGSFHKDLEPHIDKDKRKFGKL</sequence>
<organism evidence="9 10">
    <name type="scientific">Cetraspora pellucida</name>
    <dbReference type="NCBI Taxonomy" id="1433469"/>
    <lineage>
        <taxon>Eukaryota</taxon>
        <taxon>Fungi</taxon>
        <taxon>Fungi incertae sedis</taxon>
        <taxon>Mucoromycota</taxon>
        <taxon>Glomeromycotina</taxon>
        <taxon>Glomeromycetes</taxon>
        <taxon>Diversisporales</taxon>
        <taxon>Gigasporaceae</taxon>
        <taxon>Cetraspora</taxon>
    </lineage>
</organism>
<dbReference type="PANTHER" id="PTHR43806:SF11">
    <property type="entry name" value="CEREVISIN-RELATED"/>
    <property type="match status" value="1"/>
</dbReference>
<dbReference type="CDD" id="cd04077">
    <property type="entry name" value="Peptidases_S8_PCSK9_ProteinaseK_like"/>
    <property type="match status" value="1"/>
</dbReference>
<dbReference type="GO" id="GO:0005615">
    <property type="term" value="C:extracellular space"/>
    <property type="evidence" value="ECO:0007669"/>
    <property type="project" value="TreeGrafter"/>
</dbReference>
<evidence type="ECO:0000313" key="10">
    <source>
        <dbReference type="Proteomes" id="UP000789759"/>
    </source>
</evidence>
<protein>
    <submittedName>
        <fullName evidence="9">19697_t:CDS:1</fullName>
    </submittedName>
</protein>
<dbReference type="InterPro" id="IPR050131">
    <property type="entry name" value="Peptidase_S8_subtilisin-like"/>
</dbReference>
<dbReference type="Pfam" id="PF05922">
    <property type="entry name" value="Inhibitor_I9"/>
    <property type="match status" value="1"/>
</dbReference>
<dbReference type="Gene3D" id="3.40.50.200">
    <property type="entry name" value="Peptidase S8/S53 domain"/>
    <property type="match status" value="1"/>
</dbReference>
<comment type="caution">
    <text evidence="9">The sequence shown here is derived from an EMBL/GenBank/DDBJ whole genome shotgun (WGS) entry which is preliminary data.</text>
</comment>
<feature type="domain" description="Inhibitor I9" evidence="8">
    <location>
        <begin position="47"/>
        <end position="126"/>
    </location>
</feature>
<dbReference type="GO" id="GO:0006508">
    <property type="term" value="P:proteolysis"/>
    <property type="evidence" value="ECO:0007669"/>
    <property type="project" value="UniProtKB-KW"/>
</dbReference>
<comment type="similarity">
    <text evidence="1 5 6">Belongs to the peptidase S8 family.</text>
</comment>
<feature type="active site" description="Charge relay system" evidence="5">
    <location>
        <position position="179"/>
    </location>
</feature>
<dbReference type="PROSITE" id="PS00137">
    <property type="entry name" value="SUBTILASE_HIS"/>
    <property type="match status" value="1"/>
</dbReference>
<evidence type="ECO:0000256" key="5">
    <source>
        <dbReference type="PROSITE-ProRule" id="PRU01240"/>
    </source>
</evidence>
<dbReference type="SUPFAM" id="SSF54897">
    <property type="entry name" value="Protease propeptides/inhibitors"/>
    <property type="match status" value="1"/>
</dbReference>
<dbReference type="EMBL" id="CAJVQA010000741">
    <property type="protein sequence ID" value="CAG8488749.1"/>
    <property type="molecule type" value="Genomic_DNA"/>
</dbReference>
<dbReference type="InterPro" id="IPR034193">
    <property type="entry name" value="PCSK9_ProteinaseK-like"/>
</dbReference>
<dbReference type="PROSITE" id="PS51892">
    <property type="entry name" value="SUBTILASE"/>
    <property type="match status" value="1"/>
</dbReference>
<evidence type="ECO:0000256" key="2">
    <source>
        <dbReference type="ARBA" id="ARBA00022670"/>
    </source>
</evidence>
<evidence type="ECO:0000256" key="1">
    <source>
        <dbReference type="ARBA" id="ARBA00011073"/>
    </source>
</evidence>
<feature type="active site" description="Charge relay system" evidence="5">
    <location>
        <position position="372"/>
    </location>
</feature>
<keyword evidence="10" id="KW-1185">Reference proteome</keyword>
<keyword evidence="3 5" id="KW-0378">Hydrolase</keyword>
<dbReference type="Pfam" id="PF00082">
    <property type="entry name" value="Peptidase_S8"/>
    <property type="match status" value="1"/>
</dbReference>
<dbReference type="SUPFAM" id="SSF52743">
    <property type="entry name" value="Subtilisin-like"/>
    <property type="match status" value="1"/>
</dbReference>
<feature type="domain" description="Peptidase S8/S53" evidence="7">
    <location>
        <begin position="170"/>
        <end position="406"/>
    </location>
</feature>